<dbReference type="SMART" id="SM00388">
    <property type="entry name" value="HisKA"/>
    <property type="match status" value="1"/>
</dbReference>
<dbReference type="InterPro" id="IPR036890">
    <property type="entry name" value="HATPase_C_sf"/>
</dbReference>
<evidence type="ECO:0000256" key="2">
    <source>
        <dbReference type="ARBA" id="ARBA00004651"/>
    </source>
</evidence>
<evidence type="ECO:0000256" key="8">
    <source>
        <dbReference type="ARBA" id="ARBA00022840"/>
    </source>
</evidence>
<comment type="catalytic activity">
    <reaction evidence="1">
        <text>ATP + protein L-histidine = ADP + protein N-phospho-L-histidine.</text>
        <dbReference type="EC" id="2.7.13.3"/>
    </reaction>
</comment>
<dbReference type="InterPro" id="IPR001789">
    <property type="entry name" value="Sig_transdc_resp-reg_receiver"/>
</dbReference>
<feature type="domain" description="PAC" evidence="18">
    <location>
        <begin position="620"/>
        <end position="671"/>
    </location>
</feature>
<dbReference type="InterPro" id="IPR000700">
    <property type="entry name" value="PAS-assoc_C"/>
</dbReference>
<dbReference type="Gene3D" id="3.30.450.20">
    <property type="entry name" value="PAS domain"/>
    <property type="match status" value="5"/>
</dbReference>
<evidence type="ECO:0000259" key="17">
    <source>
        <dbReference type="PROSITE" id="PS50112"/>
    </source>
</evidence>
<evidence type="ECO:0000259" key="16">
    <source>
        <dbReference type="PROSITE" id="PS50110"/>
    </source>
</evidence>
<dbReference type="Gene3D" id="1.20.120.160">
    <property type="entry name" value="HPT domain"/>
    <property type="match status" value="1"/>
</dbReference>
<dbReference type="Pfam" id="PF00512">
    <property type="entry name" value="HisKA"/>
    <property type="match status" value="1"/>
</dbReference>
<feature type="domain" description="PAC" evidence="18">
    <location>
        <begin position="352"/>
        <end position="405"/>
    </location>
</feature>
<dbReference type="Gene3D" id="1.10.287.130">
    <property type="match status" value="1"/>
</dbReference>
<evidence type="ECO:0000256" key="11">
    <source>
        <dbReference type="ARBA" id="ARBA00023136"/>
    </source>
</evidence>
<evidence type="ECO:0000256" key="9">
    <source>
        <dbReference type="ARBA" id="ARBA00022989"/>
    </source>
</evidence>
<dbReference type="PROSITE" id="PS50110">
    <property type="entry name" value="RESPONSE_REGULATORY"/>
    <property type="match status" value="1"/>
</dbReference>
<evidence type="ECO:0000259" key="19">
    <source>
        <dbReference type="PROSITE" id="PS50894"/>
    </source>
</evidence>
<dbReference type="InterPro" id="IPR011006">
    <property type="entry name" value="CheY-like_superfamily"/>
</dbReference>
<dbReference type="InterPro" id="IPR036641">
    <property type="entry name" value="HPT_dom_sf"/>
</dbReference>
<dbReference type="SMART" id="SM00091">
    <property type="entry name" value="PAS"/>
    <property type="match status" value="5"/>
</dbReference>
<dbReference type="PROSITE" id="PS50109">
    <property type="entry name" value="HIS_KIN"/>
    <property type="match status" value="1"/>
</dbReference>
<dbReference type="InterPro" id="IPR003594">
    <property type="entry name" value="HATPase_dom"/>
</dbReference>
<keyword evidence="8" id="KW-0067">ATP-binding</keyword>
<dbReference type="Pfam" id="PF01627">
    <property type="entry name" value="Hpt"/>
    <property type="match status" value="1"/>
</dbReference>
<dbReference type="PANTHER" id="PTHR45339:SF1">
    <property type="entry name" value="HYBRID SIGNAL TRANSDUCTION HISTIDINE KINASE J"/>
    <property type="match status" value="1"/>
</dbReference>
<feature type="modified residue" description="Phosphohistidine" evidence="12">
    <location>
        <position position="1127"/>
    </location>
</feature>
<evidence type="ECO:0000256" key="6">
    <source>
        <dbReference type="ARBA" id="ARBA00022692"/>
    </source>
</evidence>
<proteinExistence type="predicted"/>
<reference evidence="20" key="1">
    <citation type="submission" date="2021-10" db="EMBL/GenBank/DDBJ databases">
        <authorList>
            <person name="Dean J.D."/>
            <person name="Kim M.K."/>
            <person name="Newey C.N."/>
            <person name="Stoker T.S."/>
            <person name="Thompson D.W."/>
            <person name="Grose J.H."/>
        </authorList>
    </citation>
    <scope>NUCLEOTIDE SEQUENCE</scope>
    <source>
        <strain evidence="20">BT178</strain>
    </source>
</reference>
<evidence type="ECO:0000259" key="15">
    <source>
        <dbReference type="PROSITE" id="PS50109"/>
    </source>
</evidence>
<sequence>MTSLAYRQLRRRLQQAQRQHAAAHVELQALRTLVEQQKAATAKQTAALLQTISTGLLIENQHGVVTLNHRLCQMLDLPDAPQTYLGQPGQQVLAQARHQFVNLAWTNAQMTAAVEGKTQVKGMLQELANGIILQVDYLPVQQQGETVLHLWSYEDVTYQQRAQQHIQELSRLAEECPNPIICFTHEGQARYANSAAQSVLAALESPLEAGCCGFLRQEIRAALAARQPRVYEHSLANTRYLWTIAPLPQEEAVNVYLTDITARHQAEQQLQHSQLLARRITDTIPNLVFVMDLEENRLLYCNSQSLPLLGYTDVEMVALGPRLLPTLLQPTDLRLLQQHAPELAQTADGQTRESEYQVRHRDGSWRWMKINSTPFLRYPDGRVRQMVSSAEDITARRCTEAKLLHSQLFIERVASTVPNMIYIFDIQQGHNVYCNQYSETVLGYTEAELQSMGHSLLLQLAAPDQQMVLQDHIDQLERCADGEIRSVELYMQHRDGSTRWLRLNNTPFERDANGAVRQVVGAAEDLTHWKAAEEQRRAANRSLVEQNHLFRQVIDTTPHLVYLKDGDGNYLLANQATADLYGRTVEEIMLTNMARLPISPADAARYLRADRQVIAARQERVLEETFTRPNGEVVWFYSIKRPFLLADGTIRVLGVDSNITALKETQHALRLAKEAAEENAQVKQEFLANMSHEIRTPMNGILGLAELLHKTPLNDRQSQYLDHIRHSAEQLLVIINDILAMAQLGAGKIRLETTAFDLREVLVACRQLLLPKAAEKHIALELELPPADVSTLVIGDPYRLRQILLNLLSNAVKFTDQGHVLLTCRRLSQPEEPPVFQFAVLDTGIGIPAHQLEQVFESFTQATASTAREYGGSGLGLSISRGLVELLGGSITVESRLHEGSTFRCTLPFERAEALTLSAPAPPAAQPDYRSLGPRRILLAEDNAVNQFLVEAQLRGWGCQVDIAGNGREALLLFQKQTYDAVLMDIQMPGLDGIATTRLLREHPDPQRAATPIIALTAHALRGEAERYRAAGLDGYVSKPFREEDLFRMLARVLPPTPPARPLPAAPVVAEEAALYSLSGIRGLTHGNEEFVGRLVQVFIQTTPPIIDELEQALEQQNWPALSATAHHLKSSFGGLRIEQLTQAVRRLETVTQHPGPELPEIRALVEQVRTVTEQVIARLRQEFPG</sequence>
<dbReference type="PROSITE" id="PS50112">
    <property type="entry name" value="PAS"/>
    <property type="match status" value="3"/>
</dbReference>
<keyword evidence="4" id="KW-1003">Cell membrane</keyword>
<dbReference type="Pfam" id="PF08447">
    <property type="entry name" value="PAS_3"/>
    <property type="match status" value="2"/>
</dbReference>
<dbReference type="SUPFAM" id="SSF52172">
    <property type="entry name" value="CheY-like"/>
    <property type="match status" value="1"/>
</dbReference>
<dbReference type="InterPro" id="IPR008207">
    <property type="entry name" value="Sig_transdc_His_kin_Hpt_dom"/>
</dbReference>
<dbReference type="SUPFAM" id="SSF55785">
    <property type="entry name" value="PYP-like sensor domain (PAS domain)"/>
    <property type="match status" value="3"/>
</dbReference>
<dbReference type="CDD" id="cd00082">
    <property type="entry name" value="HisKA"/>
    <property type="match status" value="1"/>
</dbReference>
<evidence type="ECO:0000256" key="7">
    <source>
        <dbReference type="ARBA" id="ARBA00022741"/>
    </source>
</evidence>
<dbReference type="Pfam" id="PF08448">
    <property type="entry name" value="PAS_4"/>
    <property type="match status" value="1"/>
</dbReference>
<dbReference type="Pfam" id="PF02518">
    <property type="entry name" value="HATPase_c"/>
    <property type="match status" value="1"/>
</dbReference>
<dbReference type="InterPro" id="IPR013656">
    <property type="entry name" value="PAS_4"/>
</dbReference>
<feature type="domain" description="Response regulatory" evidence="16">
    <location>
        <begin position="936"/>
        <end position="1054"/>
    </location>
</feature>
<feature type="domain" description="PAS" evidence="17">
    <location>
        <begin position="273"/>
        <end position="350"/>
    </location>
</feature>
<keyword evidence="21" id="KW-1185">Reference proteome</keyword>
<feature type="domain" description="PAS" evidence="17">
    <location>
        <begin position="406"/>
        <end position="483"/>
    </location>
</feature>
<keyword evidence="14" id="KW-0175">Coiled coil</keyword>
<feature type="coiled-coil region" evidence="14">
    <location>
        <begin position="6"/>
        <end position="33"/>
    </location>
</feature>
<accession>A0ABS8AMV2</accession>
<dbReference type="Gene3D" id="3.30.565.10">
    <property type="entry name" value="Histidine kinase-like ATPase, C-terminal domain"/>
    <property type="match status" value="1"/>
</dbReference>
<dbReference type="NCBIfam" id="TIGR00229">
    <property type="entry name" value="sensory_box"/>
    <property type="match status" value="3"/>
</dbReference>
<dbReference type="InterPro" id="IPR003661">
    <property type="entry name" value="HisK_dim/P_dom"/>
</dbReference>
<dbReference type="InterPro" id="IPR001610">
    <property type="entry name" value="PAC"/>
</dbReference>
<dbReference type="SMART" id="SM00448">
    <property type="entry name" value="REC"/>
    <property type="match status" value="1"/>
</dbReference>
<comment type="caution">
    <text evidence="20">The sequence shown here is derived from an EMBL/GenBank/DDBJ whole genome shotgun (WGS) entry which is preliminary data.</text>
</comment>
<dbReference type="SMART" id="SM00086">
    <property type="entry name" value="PAC"/>
    <property type="match status" value="3"/>
</dbReference>
<evidence type="ECO:0000256" key="5">
    <source>
        <dbReference type="ARBA" id="ARBA00022553"/>
    </source>
</evidence>
<feature type="domain" description="HPt" evidence="19">
    <location>
        <begin position="1088"/>
        <end position="1179"/>
    </location>
</feature>
<evidence type="ECO:0000313" key="20">
    <source>
        <dbReference type="EMBL" id="MCB2406764.1"/>
    </source>
</evidence>
<keyword evidence="10" id="KW-0902">Two-component regulatory system</keyword>
<evidence type="ECO:0000256" key="13">
    <source>
        <dbReference type="PROSITE-ProRule" id="PRU00169"/>
    </source>
</evidence>
<protein>
    <recommendedName>
        <fullName evidence="3">histidine kinase</fullName>
        <ecNumber evidence="3">2.7.13.3</ecNumber>
    </recommendedName>
</protein>
<evidence type="ECO:0000256" key="10">
    <source>
        <dbReference type="ARBA" id="ARBA00023012"/>
    </source>
</evidence>
<dbReference type="PANTHER" id="PTHR45339">
    <property type="entry name" value="HYBRID SIGNAL TRANSDUCTION HISTIDINE KINASE J"/>
    <property type="match status" value="1"/>
</dbReference>
<organism evidence="20 21">
    <name type="scientific">Hymenobacter lucidus</name>
    <dbReference type="NCBI Taxonomy" id="2880930"/>
    <lineage>
        <taxon>Bacteria</taxon>
        <taxon>Pseudomonadati</taxon>
        <taxon>Bacteroidota</taxon>
        <taxon>Cytophagia</taxon>
        <taxon>Cytophagales</taxon>
        <taxon>Hymenobacteraceae</taxon>
        <taxon>Hymenobacter</taxon>
    </lineage>
</organism>
<feature type="modified residue" description="4-aspartylphosphate" evidence="13">
    <location>
        <position position="985"/>
    </location>
</feature>
<dbReference type="CDD" id="cd17546">
    <property type="entry name" value="REC_hyHK_CKI1_RcsC-like"/>
    <property type="match status" value="1"/>
</dbReference>
<dbReference type="InterPro" id="IPR013655">
    <property type="entry name" value="PAS_fold_3"/>
</dbReference>
<dbReference type="SUPFAM" id="SSF55874">
    <property type="entry name" value="ATPase domain of HSP90 chaperone/DNA topoisomerase II/histidine kinase"/>
    <property type="match status" value="1"/>
</dbReference>
<comment type="subcellular location">
    <subcellularLocation>
        <location evidence="2">Cell membrane</location>
        <topology evidence="2">Multi-pass membrane protein</topology>
    </subcellularLocation>
</comment>
<dbReference type="InterPro" id="IPR004358">
    <property type="entry name" value="Sig_transdc_His_kin-like_C"/>
</dbReference>
<dbReference type="Pfam" id="PF00072">
    <property type="entry name" value="Response_reg"/>
    <property type="match status" value="1"/>
</dbReference>
<evidence type="ECO:0000256" key="12">
    <source>
        <dbReference type="PROSITE-ProRule" id="PRU00110"/>
    </source>
</evidence>
<evidence type="ECO:0000313" key="21">
    <source>
        <dbReference type="Proteomes" id="UP001165296"/>
    </source>
</evidence>
<feature type="domain" description="PAC" evidence="18">
    <location>
        <begin position="485"/>
        <end position="538"/>
    </location>
</feature>
<dbReference type="SMART" id="SM00387">
    <property type="entry name" value="HATPase_c"/>
    <property type="match status" value="1"/>
</dbReference>
<dbReference type="PROSITE" id="PS50113">
    <property type="entry name" value="PAC"/>
    <property type="match status" value="3"/>
</dbReference>
<feature type="domain" description="PAS" evidence="17">
    <location>
        <begin position="546"/>
        <end position="617"/>
    </location>
</feature>
<dbReference type="EMBL" id="JAJADR010000001">
    <property type="protein sequence ID" value="MCB2406764.1"/>
    <property type="molecule type" value="Genomic_DNA"/>
</dbReference>
<dbReference type="Gene3D" id="3.40.50.2300">
    <property type="match status" value="1"/>
</dbReference>
<keyword evidence="5 13" id="KW-0597">Phosphoprotein</keyword>
<evidence type="ECO:0000256" key="3">
    <source>
        <dbReference type="ARBA" id="ARBA00012438"/>
    </source>
</evidence>
<dbReference type="InterPro" id="IPR000014">
    <property type="entry name" value="PAS"/>
</dbReference>
<evidence type="ECO:0000256" key="14">
    <source>
        <dbReference type="SAM" id="Coils"/>
    </source>
</evidence>
<dbReference type="EC" id="2.7.13.3" evidence="3"/>
<dbReference type="PROSITE" id="PS50894">
    <property type="entry name" value="HPT"/>
    <property type="match status" value="1"/>
</dbReference>
<dbReference type="InterPro" id="IPR035965">
    <property type="entry name" value="PAS-like_dom_sf"/>
</dbReference>
<evidence type="ECO:0000256" key="1">
    <source>
        <dbReference type="ARBA" id="ARBA00000085"/>
    </source>
</evidence>
<dbReference type="CDD" id="cd00130">
    <property type="entry name" value="PAS"/>
    <property type="match status" value="3"/>
</dbReference>
<keyword evidence="7" id="KW-0547">Nucleotide-binding</keyword>
<evidence type="ECO:0000259" key="18">
    <source>
        <dbReference type="PROSITE" id="PS50113"/>
    </source>
</evidence>
<dbReference type="InterPro" id="IPR036097">
    <property type="entry name" value="HisK_dim/P_sf"/>
</dbReference>
<dbReference type="SUPFAM" id="SSF47226">
    <property type="entry name" value="Histidine-containing phosphotransfer domain, HPT domain"/>
    <property type="match status" value="1"/>
</dbReference>
<feature type="domain" description="Histidine kinase" evidence="15">
    <location>
        <begin position="689"/>
        <end position="911"/>
    </location>
</feature>
<gene>
    <name evidence="20" type="ORF">LGH74_02130</name>
</gene>
<dbReference type="SMART" id="SM00073">
    <property type="entry name" value="HPT"/>
    <property type="match status" value="1"/>
</dbReference>
<keyword evidence="6" id="KW-0812">Transmembrane</keyword>
<name>A0ABS8AMV2_9BACT</name>
<dbReference type="RefSeq" id="WP_226171199.1">
    <property type="nucleotide sequence ID" value="NZ_JAJADR010000001.1"/>
</dbReference>
<dbReference type="CDD" id="cd16922">
    <property type="entry name" value="HATPase_EvgS-ArcB-TorS-like"/>
    <property type="match status" value="1"/>
</dbReference>
<evidence type="ECO:0000256" key="4">
    <source>
        <dbReference type="ARBA" id="ARBA00022475"/>
    </source>
</evidence>
<dbReference type="Proteomes" id="UP001165296">
    <property type="component" value="Unassembled WGS sequence"/>
</dbReference>
<keyword evidence="11" id="KW-0472">Membrane</keyword>
<dbReference type="PRINTS" id="PR00344">
    <property type="entry name" value="BCTRLSENSOR"/>
</dbReference>
<keyword evidence="9" id="KW-1133">Transmembrane helix</keyword>
<dbReference type="InterPro" id="IPR005467">
    <property type="entry name" value="His_kinase_dom"/>
</dbReference>
<dbReference type="SUPFAM" id="SSF47384">
    <property type="entry name" value="Homodimeric domain of signal transducing histidine kinase"/>
    <property type="match status" value="1"/>
</dbReference>